<accession>A0A7W4YFG0</accession>
<dbReference type="RefSeq" id="WP_183623473.1">
    <property type="nucleotide sequence ID" value="NZ_JACHWJ010000001.1"/>
</dbReference>
<name>A0A7W4YFG0_9MICO</name>
<sequence>MAEAPMQTQDGALWYPRVDGNGSSVAVSLYDVRAADDLRISYDFERDGWSIARGEKPDAEVAFVPAWDEDGTSIGEVSHV</sequence>
<keyword evidence="2" id="KW-1185">Reference proteome</keyword>
<comment type="caution">
    <text evidence="1">The sequence shown here is derived from an EMBL/GenBank/DDBJ whole genome shotgun (WGS) entry which is preliminary data.</text>
</comment>
<evidence type="ECO:0000313" key="2">
    <source>
        <dbReference type="Proteomes" id="UP000545286"/>
    </source>
</evidence>
<proteinExistence type="predicted"/>
<organism evidence="1 2">
    <name type="scientific">Pseudoclavibacter helvolus</name>
    <dbReference type="NCBI Taxonomy" id="255205"/>
    <lineage>
        <taxon>Bacteria</taxon>
        <taxon>Bacillati</taxon>
        <taxon>Actinomycetota</taxon>
        <taxon>Actinomycetes</taxon>
        <taxon>Micrococcales</taxon>
        <taxon>Microbacteriaceae</taxon>
        <taxon>Pseudoclavibacter</taxon>
    </lineage>
</organism>
<dbReference type="AlphaFoldDB" id="A0A7W4YFG0"/>
<dbReference type="Proteomes" id="UP000545286">
    <property type="component" value="Unassembled WGS sequence"/>
</dbReference>
<reference evidence="1 2" key="1">
    <citation type="submission" date="2020-08" db="EMBL/GenBank/DDBJ databases">
        <title>Sequencing the genomes of 1000 actinobacteria strains.</title>
        <authorList>
            <person name="Klenk H.-P."/>
        </authorList>
    </citation>
    <scope>NUCLEOTIDE SEQUENCE [LARGE SCALE GENOMIC DNA]</scope>
    <source>
        <strain evidence="1 2">DSM 20419</strain>
    </source>
</reference>
<evidence type="ECO:0000313" key="1">
    <source>
        <dbReference type="EMBL" id="MBB2956986.1"/>
    </source>
</evidence>
<dbReference type="EMBL" id="JACHWJ010000001">
    <property type="protein sequence ID" value="MBB2956986.1"/>
    <property type="molecule type" value="Genomic_DNA"/>
</dbReference>
<gene>
    <name evidence="1" type="ORF">FHX72_001098</name>
</gene>
<protein>
    <submittedName>
        <fullName evidence="1">Uncharacterized protein</fullName>
    </submittedName>
</protein>